<comment type="similarity">
    <text evidence="4 19">Belongs to the CobS family.</text>
</comment>
<dbReference type="NCBIfam" id="TIGR00317">
    <property type="entry name" value="cobS"/>
    <property type="match status" value="1"/>
</dbReference>
<proteinExistence type="inferred from homology"/>
<dbReference type="OrthoDB" id="9794626at2"/>
<evidence type="ECO:0000313" key="20">
    <source>
        <dbReference type="EMBL" id="SCC51791.1"/>
    </source>
</evidence>
<keyword evidence="11 19" id="KW-0460">Magnesium</keyword>
<dbReference type="GO" id="GO:0005886">
    <property type="term" value="C:plasma membrane"/>
    <property type="evidence" value="ECO:0007669"/>
    <property type="project" value="UniProtKB-SubCell"/>
</dbReference>
<evidence type="ECO:0000256" key="1">
    <source>
        <dbReference type="ARBA" id="ARBA00001946"/>
    </source>
</evidence>
<dbReference type="UniPathway" id="UPA00148">
    <property type="reaction ID" value="UER00238"/>
</dbReference>
<evidence type="ECO:0000256" key="7">
    <source>
        <dbReference type="ARBA" id="ARBA00022475"/>
    </source>
</evidence>
<keyword evidence="13 19" id="KW-0472">Membrane</keyword>
<dbReference type="GO" id="GO:0009236">
    <property type="term" value="P:cobalamin biosynthetic process"/>
    <property type="evidence" value="ECO:0007669"/>
    <property type="project" value="UniProtKB-UniRule"/>
</dbReference>
<feature type="transmembrane region" description="Helical" evidence="19">
    <location>
        <begin position="179"/>
        <end position="199"/>
    </location>
</feature>
<dbReference type="GO" id="GO:0051073">
    <property type="term" value="F:adenosylcobinamide-GDP ribazoletransferase activity"/>
    <property type="evidence" value="ECO:0007669"/>
    <property type="project" value="UniProtKB-UniRule"/>
</dbReference>
<keyword evidence="21" id="KW-1185">Reference proteome</keyword>
<evidence type="ECO:0000256" key="19">
    <source>
        <dbReference type="HAMAP-Rule" id="MF_00719"/>
    </source>
</evidence>
<gene>
    <name evidence="19" type="primary">cobS</name>
    <name evidence="20" type="ORF">GA0116948_11269</name>
</gene>
<comment type="subcellular location">
    <subcellularLocation>
        <location evidence="2 19">Cell membrane</location>
        <topology evidence="2 19">Multi-pass membrane protein</topology>
    </subcellularLocation>
</comment>
<evidence type="ECO:0000256" key="9">
    <source>
        <dbReference type="ARBA" id="ARBA00022679"/>
    </source>
</evidence>
<dbReference type="GO" id="GO:0008818">
    <property type="term" value="F:cobalamin 5'-phosphate synthase activity"/>
    <property type="evidence" value="ECO:0007669"/>
    <property type="project" value="UniProtKB-UniRule"/>
</dbReference>
<dbReference type="PANTHER" id="PTHR34148:SF1">
    <property type="entry name" value="ADENOSYLCOBINAMIDE-GDP RIBAZOLETRANSFERASE"/>
    <property type="match status" value="1"/>
</dbReference>
<evidence type="ECO:0000256" key="3">
    <source>
        <dbReference type="ARBA" id="ARBA00004663"/>
    </source>
</evidence>
<keyword evidence="9 19" id="KW-0808">Transferase</keyword>
<dbReference type="Proteomes" id="UP000242818">
    <property type="component" value="Unassembled WGS sequence"/>
</dbReference>
<comment type="cofactor">
    <cofactor evidence="1 19">
        <name>Mg(2+)</name>
        <dbReference type="ChEBI" id="CHEBI:18420"/>
    </cofactor>
</comment>
<sequence>MKKQWQLLLTAVMFYTRIRVPERINHAAETLNLATKYLPLIGWIIGGACVLALYLFSWALPYPVALLLSMAFSVWLTGAFHEDGFADCCDGFGGGWTKEKILDIMKDSRIGTYGMVGLLLVMLLKFFCLYSLGLPHAMLALCIAHPLSRFVAVTVIYTDNYARENEDAKAKPVSKGIDSSDLLLAGLFAILPLLSLYWWTPFSWTRVGALCGGWLVALVLVRGYLVRLMRKWIGGYTGDCLGAVQQASEIAIYLLCCVLWPATI</sequence>
<evidence type="ECO:0000313" key="21">
    <source>
        <dbReference type="Proteomes" id="UP000242818"/>
    </source>
</evidence>
<evidence type="ECO:0000256" key="6">
    <source>
        <dbReference type="ARBA" id="ARBA00015850"/>
    </source>
</evidence>
<feature type="transmembrane region" description="Helical" evidence="19">
    <location>
        <begin position="205"/>
        <end position="225"/>
    </location>
</feature>
<evidence type="ECO:0000256" key="18">
    <source>
        <dbReference type="ARBA" id="ARBA00049504"/>
    </source>
</evidence>
<dbReference type="RefSeq" id="WP_089713913.1">
    <property type="nucleotide sequence ID" value="NZ_FMAR01000012.1"/>
</dbReference>
<comment type="catalytic activity">
    <reaction evidence="18 19">
        <text>alpha-ribazole 5'-phosphate + adenosylcob(III)inamide-GDP = adenosylcob(III)alamin 5'-phosphate + GMP + H(+)</text>
        <dbReference type="Rhea" id="RHEA:23560"/>
        <dbReference type="ChEBI" id="CHEBI:15378"/>
        <dbReference type="ChEBI" id="CHEBI:57918"/>
        <dbReference type="ChEBI" id="CHEBI:58115"/>
        <dbReference type="ChEBI" id="CHEBI:60487"/>
        <dbReference type="ChEBI" id="CHEBI:60493"/>
        <dbReference type="EC" id="2.7.8.26"/>
    </reaction>
</comment>
<dbReference type="PANTHER" id="PTHR34148">
    <property type="entry name" value="ADENOSYLCOBINAMIDE-GDP RIBAZOLETRANSFERASE"/>
    <property type="match status" value="1"/>
</dbReference>
<evidence type="ECO:0000256" key="13">
    <source>
        <dbReference type="ARBA" id="ARBA00023136"/>
    </source>
</evidence>
<accession>A0A1C4F8D5</accession>
<feature type="transmembrane region" description="Helical" evidence="19">
    <location>
        <begin position="110"/>
        <end position="132"/>
    </location>
</feature>
<evidence type="ECO:0000256" key="8">
    <source>
        <dbReference type="ARBA" id="ARBA00022573"/>
    </source>
</evidence>
<dbReference type="AlphaFoldDB" id="A0A1C4F8D5"/>
<keyword evidence="8 19" id="KW-0169">Cobalamin biosynthesis</keyword>
<evidence type="ECO:0000256" key="4">
    <source>
        <dbReference type="ARBA" id="ARBA00010561"/>
    </source>
</evidence>
<keyword evidence="10 19" id="KW-0812">Transmembrane</keyword>
<reference evidence="20 21" key="1">
    <citation type="submission" date="2016-08" db="EMBL/GenBank/DDBJ databases">
        <authorList>
            <person name="Seilhamer J.J."/>
        </authorList>
    </citation>
    <scope>NUCLEOTIDE SEQUENCE [LARGE SCALE GENOMIC DNA]</scope>
    <source>
        <strain evidence="20 21">A37T2</strain>
    </source>
</reference>
<dbReference type="NCBIfam" id="NF001277">
    <property type="entry name" value="PRK00235.1-3"/>
    <property type="match status" value="1"/>
</dbReference>
<evidence type="ECO:0000256" key="5">
    <source>
        <dbReference type="ARBA" id="ARBA00013200"/>
    </source>
</evidence>
<evidence type="ECO:0000256" key="11">
    <source>
        <dbReference type="ARBA" id="ARBA00022842"/>
    </source>
</evidence>
<organism evidence="20 21">
    <name type="scientific">Chitinophaga costaii</name>
    <dbReference type="NCBI Taxonomy" id="1335309"/>
    <lineage>
        <taxon>Bacteria</taxon>
        <taxon>Pseudomonadati</taxon>
        <taxon>Bacteroidota</taxon>
        <taxon>Chitinophagia</taxon>
        <taxon>Chitinophagales</taxon>
        <taxon>Chitinophagaceae</taxon>
        <taxon>Chitinophaga</taxon>
    </lineage>
</organism>
<evidence type="ECO:0000256" key="14">
    <source>
        <dbReference type="ARBA" id="ARBA00025228"/>
    </source>
</evidence>
<evidence type="ECO:0000256" key="12">
    <source>
        <dbReference type="ARBA" id="ARBA00022989"/>
    </source>
</evidence>
<comment type="pathway">
    <text evidence="3 19">Cofactor biosynthesis; adenosylcobalamin biosynthesis; adenosylcobalamin from cob(II)yrinate a,c-diamide: step 7/7.</text>
</comment>
<feature type="transmembrane region" description="Helical" evidence="19">
    <location>
        <begin position="37"/>
        <end position="56"/>
    </location>
</feature>
<keyword evidence="12 19" id="KW-1133">Transmembrane helix</keyword>
<evidence type="ECO:0000256" key="2">
    <source>
        <dbReference type="ARBA" id="ARBA00004651"/>
    </source>
</evidence>
<dbReference type="InterPro" id="IPR003805">
    <property type="entry name" value="CobS"/>
</dbReference>
<comment type="function">
    <text evidence="14 19">Joins adenosylcobinamide-GDP and alpha-ribazole to generate adenosylcobalamin (Ado-cobalamin). Also synthesizes adenosylcobalamin 5'-phosphate from adenosylcobinamide-GDP and alpha-ribazole 5'-phosphate.</text>
</comment>
<evidence type="ECO:0000256" key="17">
    <source>
        <dbReference type="ARBA" id="ARBA00048623"/>
    </source>
</evidence>
<name>A0A1C4F8D5_9BACT</name>
<evidence type="ECO:0000256" key="16">
    <source>
        <dbReference type="ARBA" id="ARBA00032853"/>
    </source>
</evidence>
<dbReference type="Pfam" id="PF02654">
    <property type="entry name" value="CobS"/>
    <property type="match status" value="1"/>
</dbReference>
<dbReference type="HAMAP" id="MF_00719">
    <property type="entry name" value="CobS"/>
    <property type="match status" value="1"/>
</dbReference>
<evidence type="ECO:0000256" key="15">
    <source>
        <dbReference type="ARBA" id="ARBA00032605"/>
    </source>
</evidence>
<dbReference type="EC" id="2.7.8.26" evidence="5 19"/>
<keyword evidence="7 19" id="KW-1003">Cell membrane</keyword>
<comment type="catalytic activity">
    <reaction evidence="17 19">
        <text>alpha-ribazole + adenosylcob(III)inamide-GDP = adenosylcob(III)alamin + GMP + H(+)</text>
        <dbReference type="Rhea" id="RHEA:16049"/>
        <dbReference type="ChEBI" id="CHEBI:10329"/>
        <dbReference type="ChEBI" id="CHEBI:15378"/>
        <dbReference type="ChEBI" id="CHEBI:18408"/>
        <dbReference type="ChEBI" id="CHEBI:58115"/>
        <dbReference type="ChEBI" id="CHEBI:60487"/>
        <dbReference type="EC" id="2.7.8.26"/>
    </reaction>
</comment>
<dbReference type="STRING" id="1335309.GA0116948_11269"/>
<protein>
    <recommendedName>
        <fullName evidence="6 19">Adenosylcobinamide-GDP ribazoletransferase</fullName>
        <ecNumber evidence="5 19">2.7.8.26</ecNumber>
    </recommendedName>
    <alternativeName>
        <fullName evidence="16 19">Cobalamin synthase</fullName>
    </alternativeName>
    <alternativeName>
        <fullName evidence="15 19">Cobalamin-5'-phosphate synthase</fullName>
    </alternativeName>
</protein>
<evidence type="ECO:0000256" key="10">
    <source>
        <dbReference type="ARBA" id="ARBA00022692"/>
    </source>
</evidence>
<dbReference type="EMBL" id="FMAR01000012">
    <property type="protein sequence ID" value="SCC51791.1"/>
    <property type="molecule type" value="Genomic_DNA"/>
</dbReference>